<keyword evidence="2" id="KW-1185">Reference proteome</keyword>
<evidence type="ECO:0000313" key="1">
    <source>
        <dbReference type="EMBL" id="KAF4039125.1"/>
    </source>
</evidence>
<reference evidence="1" key="1">
    <citation type="submission" date="2020-04" db="EMBL/GenBank/DDBJ databases">
        <title>Hybrid Assembly of Korean Phytophthora infestans isolates.</title>
        <authorList>
            <person name="Prokchorchik M."/>
            <person name="Lee Y."/>
            <person name="Seo J."/>
            <person name="Cho J.-H."/>
            <person name="Park Y.-E."/>
            <person name="Jang D.-C."/>
            <person name="Im J.-S."/>
            <person name="Choi J.-G."/>
            <person name="Park H.-J."/>
            <person name="Lee G.-B."/>
            <person name="Lee Y.-G."/>
            <person name="Hong S.-Y."/>
            <person name="Cho K."/>
            <person name="Sohn K.H."/>
        </authorList>
    </citation>
    <scope>NUCLEOTIDE SEQUENCE</scope>
    <source>
        <strain evidence="1">KR_1_A1</strain>
    </source>
</reference>
<comment type="caution">
    <text evidence="1">The sequence shown here is derived from an EMBL/GenBank/DDBJ whole genome shotgun (WGS) entry which is preliminary data.</text>
</comment>
<accession>A0A833WKA3</accession>
<protein>
    <submittedName>
        <fullName evidence="1">Uncharacterized protein</fullName>
    </submittedName>
</protein>
<dbReference type="AlphaFoldDB" id="A0A833WKA3"/>
<sequence>MYVNEKRQVSSFRARDVYLEWPESRTKGPGPGLNILGRKRLDELDLGADVAIACLLEVEPVDADVSTESVDRKPSTCEVRVCLAQSRI</sequence>
<evidence type="ECO:0000313" key="2">
    <source>
        <dbReference type="Proteomes" id="UP000602510"/>
    </source>
</evidence>
<gene>
    <name evidence="1" type="ORF">GN244_ATG08727</name>
</gene>
<name>A0A833WKA3_PHYIN</name>
<proteinExistence type="predicted"/>
<dbReference type="EMBL" id="WSZM01000181">
    <property type="protein sequence ID" value="KAF4039125.1"/>
    <property type="molecule type" value="Genomic_DNA"/>
</dbReference>
<dbReference type="Proteomes" id="UP000602510">
    <property type="component" value="Unassembled WGS sequence"/>
</dbReference>
<organism evidence="1 2">
    <name type="scientific">Phytophthora infestans</name>
    <name type="common">Potato late blight agent</name>
    <name type="synonym">Botrytis infestans</name>
    <dbReference type="NCBI Taxonomy" id="4787"/>
    <lineage>
        <taxon>Eukaryota</taxon>
        <taxon>Sar</taxon>
        <taxon>Stramenopiles</taxon>
        <taxon>Oomycota</taxon>
        <taxon>Peronosporomycetes</taxon>
        <taxon>Peronosporales</taxon>
        <taxon>Peronosporaceae</taxon>
        <taxon>Phytophthora</taxon>
    </lineage>
</organism>